<keyword evidence="2" id="KW-0862">Zinc</keyword>
<sequence>SRYFIKSKQLQDIASCNDLVSLQAIVFKNLFLIYTTRTPFCYTYLCTSMSVALRMGLHRSFHNTQDLISREISKRVFWALKLLSSEVSTCVNDAVLKDIYPRKGRTSVEACGSMNYTVRVDTIREIEQELEKWAKKIPLGYRLGMYYQDPAIQRAQFVLALTYSYVQLRLYRPFLHYDIETIEQTKLRLSTGLSPCASACIQACQNIIELCEDMCRWGFLTEASWPAIRILTSCMLTLLYITIMHQDPHEEVVLLKSLATGRKLLNIMEKRSYQARRSKTIFKARKIK</sequence>
<dbReference type="VEuPathDB" id="FungiDB:TRIVIDRAFT_51089"/>
<proteinExistence type="predicted"/>
<dbReference type="InterPro" id="IPR051711">
    <property type="entry name" value="Stress_Response_Reg"/>
</dbReference>
<dbReference type="PANTHER" id="PTHR47540:SF1">
    <property type="entry name" value="ACTIVATOR OF STRESS GENES 1-RELATED"/>
    <property type="match status" value="1"/>
</dbReference>
<name>G9MX28_HYPVG</name>
<dbReference type="CDD" id="cd12148">
    <property type="entry name" value="fungal_TF_MHR"/>
    <property type="match status" value="1"/>
</dbReference>
<dbReference type="Pfam" id="PF04082">
    <property type="entry name" value="Fungal_trans"/>
    <property type="match status" value="1"/>
</dbReference>
<dbReference type="OMA" id="LYITIMH"/>
<dbReference type="AlphaFoldDB" id="G9MX28"/>
<feature type="domain" description="Xylanolytic transcriptional activator regulatory" evidence="7">
    <location>
        <begin position="3"/>
        <end position="79"/>
    </location>
</feature>
<reference evidence="8 9" key="1">
    <citation type="journal article" date="2011" name="Genome Biol.">
        <title>Comparative genome sequence analysis underscores mycoparasitism as the ancestral life style of Trichoderma.</title>
        <authorList>
            <person name="Kubicek C.P."/>
            <person name="Herrera-Estrella A."/>
            <person name="Seidl-Seiboth V."/>
            <person name="Martinez D.A."/>
            <person name="Druzhinina I.S."/>
            <person name="Thon M."/>
            <person name="Zeilinger S."/>
            <person name="Casas-Flores S."/>
            <person name="Horwitz B.A."/>
            <person name="Mukherjee P.K."/>
            <person name="Mukherjee M."/>
            <person name="Kredics L."/>
            <person name="Alcaraz L.D."/>
            <person name="Aerts A."/>
            <person name="Antal Z."/>
            <person name="Atanasova L."/>
            <person name="Cervantes-Badillo M.G."/>
            <person name="Challacombe J."/>
            <person name="Chertkov O."/>
            <person name="McCluskey K."/>
            <person name="Coulpier F."/>
            <person name="Deshpande N."/>
            <person name="von Doehren H."/>
            <person name="Ebbole D.J."/>
            <person name="Esquivel-Naranjo E.U."/>
            <person name="Fekete E."/>
            <person name="Flipphi M."/>
            <person name="Glaser F."/>
            <person name="Gomez-Rodriguez E.Y."/>
            <person name="Gruber S."/>
            <person name="Han C."/>
            <person name="Henrissat B."/>
            <person name="Hermosa R."/>
            <person name="Hernandez-Onate M."/>
            <person name="Karaffa L."/>
            <person name="Kosti I."/>
            <person name="Le Crom S."/>
            <person name="Lindquist E."/>
            <person name="Lucas S."/>
            <person name="Luebeck M."/>
            <person name="Luebeck P.S."/>
            <person name="Margeot A."/>
            <person name="Metz B."/>
            <person name="Misra M."/>
            <person name="Nevalainen H."/>
            <person name="Omann M."/>
            <person name="Packer N."/>
            <person name="Perrone G."/>
            <person name="Uresti-Rivera E.E."/>
            <person name="Salamov A."/>
            <person name="Schmoll M."/>
            <person name="Seiboth B."/>
            <person name="Shapiro H."/>
            <person name="Sukno S."/>
            <person name="Tamayo-Ramos J.A."/>
            <person name="Tisch D."/>
            <person name="Wiest A."/>
            <person name="Wilkinson H.H."/>
            <person name="Zhang M."/>
            <person name="Coutinho P.M."/>
            <person name="Kenerley C.M."/>
            <person name="Monte E."/>
            <person name="Baker S.E."/>
            <person name="Grigoriev I.V."/>
        </authorList>
    </citation>
    <scope>NUCLEOTIDE SEQUENCE [LARGE SCALE GENOMIC DNA]</scope>
    <source>
        <strain evidence="9">Gv29-8 / FGSC 10586</strain>
    </source>
</reference>
<comment type="caution">
    <text evidence="8">The sequence shown here is derived from an EMBL/GenBank/DDBJ whole genome shotgun (WGS) entry which is preliminary data.</text>
</comment>
<feature type="non-terminal residue" evidence="8">
    <location>
        <position position="1"/>
    </location>
</feature>
<dbReference type="GO" id="GO:0006351">
    <property type="term" value="P:DNA-templated transcription"/>
    <property type="evidence" value="ECO:0007669"/>
    <property type="project" value="InterPro"/>
</dbReference>
<dbReference type="PANTHER" id="PTHR47540">
    <property type="entry name" value="THIAMINE REPRESSIBLE GENES REGULATORY PROTEIN THI5"/>
    <property type="match status" value="1"/>
</dbReference>
<evidence type="ECO:0000256" key="4">
    <source>
        <dbReference type="ARBA" id="ARBA00023125"/>
    </source>
</evidence>
<dbReference type="Proteomes" id="UP000007115">
    <property type="component" value="Unassembled WGS sequence"/>
</dbReference>
<dbReference type="GeneID" id="25795065"/>
<accession>G9MX28</accession>
<dbReference type="InParanoid" id="G9MX28"/>
<evidence type="ECO:0000256" key="5">
    <source>
        <dbReference type="ARBA" id="ARBA00023163"/>
    </source>
</evidence>
<dbReference type="eggNOG" id="ENOG502SIS0">
    <property type="taxonomic scope" value="Eukaryota"/>
</dbReference>
<evidence type="ECO:0000256" key="6">
    <source>
        <dbReference type="ARBA" id="ARBA00023242"/>
    </source>
</evidence>
<dbReference type="InterPro" id="IPR007219">
    <property type="entry name" value="XnlR_reg_dom"/>
</dbReference>
<evidence type="ECO:0000313" key="8">
    <source>
        <dbReference type="EMBL" id="EHK20961.1"/>
    </source>
</evidence>
<dbReference type="STRING" id="413071.G9MX28"/>
<dbReference type="GO" id="GO:0043565">
    <property type="term" value="F:sequence-specific DNA binding"/>
    <property type="evidence" value="ECO:0007669"/>
    <property type="project" value="TreeGrafter"/>
</dbReference>
<evidence type="ECO:0000256" key="1">
    <source>
        <dbReference type="ARBA" id="ARBA00004123"/>
    </source>
</evidence>
<comment type="subcellular location">
    <subcellularLocation>
        <location evidence="1">Nucleus</location>
    </subcellularLocation>
</comment>
<evidence type="ECO:0000256" key="3">
    <source>
        <dbReference type="ARBA" id="ARBA00023015"/>
    </source>
</evidence>
<keyword evidence="3" id="KW-0805">Transcription regulation</keyword>
<dbReference type="EMBL" id="ABDF02000076">
    <property type="protein sequence ID" value="EHK20961.1"/>
    <property type="molecule type" value="Genomic_DNA"/>
</dbReference>
<dbReference type="HOGENOM" id="CLU_968226_0_0_1"/>
<evidence type="ECO:0000256" key="2">
    <source>
        <dbReference type="ARBA" id="ARBA00022833"/>
    </source>
</evidence>
<dbReference type="GO" id="GO:0005634">
    <property type="term" value="C:nucleus"/>
    <property type="evidence" value="ECO:0007669"/>
    <property type="project" value="UniProtKB-SubCell"/>
</dbReference>
<dbReference type="GO" id="GO:0008270">
    <property type="term" value="F:zinc ion binding"/>
    <property type="evidence" value="ECO:0007669"/>
    <property type="project" value="InterPro"/>
</dbReference>
<organism evidence="8 9">
    <name type="scientific">Hypocrea virens (strain Gv29-8 / FGSC 10586)</name>
    <name type="common">Gliocladium virens</name>
    <name type="synonym">Trichoderma virens</name>
    <dbReference type="NCBI Taxonomy" id="413071"/>
    <lineage>
        <taxon>Eukaryota</taxon>
        <taxon>Fungi</taxon>
        <taxon>Dikarya</taxon>
        <taxon>Ascomycota</taxon>
        <taxon>Pezizomycotina</taxon>
        <taxon>Sordariomycetes</taxon>
        <taxon>Hypocreomycetidae</taxon>
        <taxon>Hypocreales</taxon>
        <taxon>Hypocreaceae</taxon>
        <taxon>Trichoderma</taxon>
    </lineage>
</organism>
<protein>
    <recommendedName>
        <fullName evidence="7">Xylanolytic transcriptional activator regulatory domain-containing protein</fullName>
    </recommendedName>
</protein>
<keyword evidence="5" id="KW-0804">Transcription</keyword>
<dbReference type="GO" id="GO:0045944">
    <property type="term" value="P:positive regulation of transcription by RNA polymerase II"/>
    <property type="evidence" value="ECO:0007669"/>
    <property type="project" value="TreeGrafter"/>
</dbReference>
<keyword evidence="4" id="KW-0238">DNA-binding</keyword>
<keyword evidence="9" id="KW-1185">Reference proteome</keyword>
<keyword evidence="6" id="KW-0539">Nucleus</keyword>
<dbReference type="RefSeq" id="XP_013955155.1">
    <property type="nucleotide sequence ID" value="XM_014099680.1"/>
</dbReference>
<evidence type="ECO:0000313" key="9">
    <source>
        <dbReference type="Proteomes" id="UP000007115"/>
    </source>
</evidence>
<evidence type="ECO:0000259" key="7">
    <source>
        <dbReference type="Pfam" id="PF04082"/>
    </source>
</evidence>
<dbReference type="OrthoDB" id="6486656at2759"/>
<gene>
    <name evidence="8" type="ORF">TRIVIDRAFT_51089</name>
</gene>